<sequence>MNELIENNLGLVYSYVKKNRWLQNLMEYDDLIGYGMVGLTIASRRYDPSKGTAFSTFAYFYISGTIKSAIRDMSGFIASKAERGTYRVHKPTPFSFYEGLNESKQDKDSSSPMDYYIHEQSFEDESILNAMLDKFKASLDEINRTIFEKCILQGIPQREVAEIVGMRQGSISRKMRKMDKQLIDILTA</sequence>
<evidence type="ECO:0000313" key="1">
    <source>
        <dbReference type="EMBL" id="GKX65613.1"/>
    </source>
</evidence>
<organism evidence="1 2">
    <name type="scientific">Inconstantimicrobium mannanitabidum</name>
    <dbReference type="NCBI Taxonomy" id="1604901"/>
    <lineage>
        <taxon>Bacteria</taxon>
        <taxon>Bacillati</taxon>
        <taxon>Bacillota</taxon>
        <taxon>Clostridia</taxon>
        <taxon>Eubacteriales</taxon>
        <taxon>Clostridiaceae</taxon>
        <taxon>Inconstantimicrobium</taxon>
    </lineage>
</organism>
<protein>
    <submittedName>
        <fullName evidence="1">Uncharacterized protein</fullName>
    </submittedName>
</protein>
<dbReference type="EMBL" id="BROD01000001">
    <property type="protein sequence ID" value="GKX65613.1"/>
    <property type="molecule type" value="Genomic_DNA"/>
</dbReference>
<accession>A0ACB5R8U0</accession>
<keyword evidence="2" id="KW-1185">Reference proteome</keyword>
<comment type="caution">
    <text evidence="1">The sequence shown here is derived from an EMBL/GenBank/DDBJ whole genome shotgun (WGS) entry which is preliminary data.</text>
</comment>
<name>A0ACB5R8U0_9CLOT</name>
<gene>
    <name evidence="1" type="ORF">rsdtw13_08710</name>
</gene>
<dbReference type="Proteomes" id="UP001058074">
    <property type="component" value="Unassembled WGS sequence"/>
</dbReference>
<proteinExistence type="predicted"/>
<reference evidence="1" key="1">
    <citation type="journal article" date="2025" name="Int. J. Syst. Evol. Microbiol.">
        <title>Inconstantimicrobium mannanitabidum sp. nov., a novel member of the family Clostridiaceae isolated from anoxic soil under the treatment of reductive soil disinfestation.</title>
        <authorList>
            <person name="Ueki A."/>
            <person name="Tonouchi A."/>
            <person name="Honma S."/>
            <person name="Kaku N."/>
            <person name="Ueki K."/>
        </authorList>
    </citation>
    <scope>NUCLEOTIDE SEQUENCE</scope>
    <source>
        <strain evidence="1">TW13</strain>
    </source>
</reference>
<evidence type="ECO:0000313" key="2">
    <source>
        <dbReference type="Proteomes" id="UP001058074"/>
    </source>
</evidence>